<dbReference type="InterPro" id="IPR001128">
    <property type="entry name" value="Cyt_P450"/>
</dbReference>
<dbReference type="GO" id="GO:0016705">
    <property type="term" value="F:oxidoreductase activity, acting on paired donors, with incorporation or reduction of molecular oxygen"/>
    <property type="evidence" value="ECO:0007669"/>
    <property type="project" value="InterPro"/>
</dbReference>
<keyword evidence="9 12" id="KW-0408">Iron</keyword>
<dbReference type="EMBL" id="MU251387">
    <property type="protein sequence ID" value="KAG9237433.1"/>
    <property type="molecule type" value="Genomic_DNA"/>
</dbReference>
<keyword evidence="8" id="KW-0560">Oxidoreductase</keyword>
<evidence type="ECO:0000256" key="7">
    <source>
        <dbReference type="ARBA" id="ARBA00022989"/>
    </source>
</evidence>
<dbReference type="Proteomes" id="UP000824998">
    <property type="component" value="Unassembled WGS sequence"/>
</dbReference>
<dbReference type="PRINTS" id="PR00465">
    <property type="entry name" value="EP450IV"/>
</dbReference>
<protein>
    <submittedName>
        <fullName evidence="13">Cytochrome P450</fullName>
    </submittedName>
</protein>
<dbReference type="GO" id="GO:0016020">
    <property type="term" value="C:membrane"/>
    <property type="evidence" value="ECO:0007669"/>
    <property type="project" value="UniProtKB-SubCell"/>
</dbReference>
<comment type="subcellular location">
    <subcellularLocation>
        <location evidence="2">Membrane</location>
    </subcellularLocation>
</comment>
<name>A0A9P8C833_9HELO</name>
<evidence type="ECO:0000256" key="5">
    <source>
        <dbReference type="ARBA" id="ARBA00022692"/>
    </source>
</evidence>
<evidence type="ECO:0000256" key="12">
    <source>
        <dbReference type="PIRSR" id="PIRSR602403-1"/>
    </source>
</evidence>
<reference evidence="13" key="1">
    <citation type="journal article" date="2021" name="IMA Fungus">
        <title>Genomic characterization of three marine fungi, including Emericellopsis atlantica sp. nov. with signatures of a generalist lifestyle and marine biomass degradation.</title>
        <authorList>
            <person name="Hagestad O.C."/>
            <person name="Hou L."/>
            <person name="Andersen J.H."/>
            <person name="Hansen E.H."/>
            <person name="Altermark B."/>
            <person name="Li C."/>
            <person name="Kuhnert E."/>
            <person name="Cox R.J."/>
            <person name="Crous P.W."/>
            <person name="Spatafora J.W."/>
            <person name="Lail K."/>
            <person name="Amirebrahimi M."/>
            <person name="Lipzen A."/>
            <person name="Pangilinan J."/>
            <person name="Andreopoulos W."/>
            <person name="Hayes R.D."/>
            <person name="Ng V."/>
            <person name="Grigoriev I.V."/>
            <person name="Jackson S.A."/>
            <person name="Sutton T.D.S."/>
            <person name="Dobson A.D.W."/>
            <person name="Rama T."/>
        </authorList>
    </citation>
    <scope>NUCLEOTIDE SEQUENCE</scope>
    <source>
        <strain evidence="13">TRa018bII</strain>
    </source>
</reference>
<keyword evidence="14" id="KW-1185">Reference proteome</keyword>
<keyword evidence="6 12" id="KW-0479">Metal-binding</keyword>
<dbReference type="GO" id="GO:0004497">
    <property type="term" value="F:monooxygenase activity"/>
    <property type="evidence" value="ECO:0007669"/>
    <property type="project" value="UniProtKB-KW"/>
</dbReference>
<evidence type="ECO:0000256" key="10">
    <source>
        <dbReference type="ARBA" id="ARBA00023033"/>
    </source>
</evidence>
<evidence type="ECO:0000256" key="3">
    <source>
        <dbReference type="ARBA" id="ARBA00010617"/>
    </source>
</evidence>
<dbReference type="Pfam" id="PF00067">
    <property type="entry name" value="p450"/>
    <property type="match status" value="1"/>
</dbReference>
<dbReference type="GO" id="GO:0005506">
    <property type="term" value="F:iron ion binding"/>
    <property type="evidence" value="ECO:0007669"/>
    <property type="project" value="InterPro"/>
</dbReference>
<dbReference type="InterPro" id="IPR002403">
    <property type="entry name" value="Cyt_P450_E_grp-IV"/>
</dbReference>
<keyword evidence="11" id="KW-0472">Membrane</keyword>
<dbReference type="AlphaFoldDB" id="A0A9P8C833"/>
<dbReference type="PANTHER" id="PTHR46206">
    <property type="entry name" value="CYTOCHROME P450"/>
    <property type="match status" value="1"/>
</dbReference>
<evidence type="ECO:0000256" key="2">
    <source>
        <dbReference type="ARBA" id="ARBA00004370"/>
    </source>
</evidence>
<organism evidence="13 14">
    <name type="scientific">Amylocarpus encephaloides</name>
    <dbReference type="NCBI Taxonomy" id="45428"/>
    <lineage>
        <taxon>Eukaryota</taxon>
        <taxon>Fungi</taxon>
        <taxon>Dikarya</taxon>
        <taxon>Ascomycota</taxon>
        <taxon>Pezizomycotina</taxon>
        <taxon>Leotiomycetes</taxon>
        <taxon>Helotiales</taxon>
        <taxon>Helotiales incertae sedis</taxon>
        <taxon>Amylocarpus</taxon>
    </lineage>
</organism>
<evidence type="ECO:0000256" key="9">
    <source>
        <dbReference type="ARBA" id="ARBA00023004"/>
    </source>
</evidence>
<gene>
    <name evidence="13" type="ORF">BJ875DRAFT_453928</name>
</gene>
<evidence type="ECO:0000256" key="4">
    <source>
        <dbReference type="ARBA" id="ARBA00022617"/>
    </source>
</evidence>
<dbReference type="GO" id="GO:0020037">
    <property type="term" value="F:heme binding"/>
    <property type="evidence" value="ECO:0007669"/>
    <property type="project" value="InterPro"/>
</dbReference>
<dbReference type="InterPro" id="IPR036396">
    <property type="entry name" value="Cyt_P450_sf"/>
</dbReference>
<comment type="caution">
    <text evidence="13">The sequence shown here is derived from an EMBL/GenBank/DDBJ whole genome shotgun (WGS) entry which is preliminary data.</text>
</comment>
<comment type="cofactor">
    <cofactor evidence="1 12">
        <name>heme</name>
        <dbReference type="ChEBI" id="CHEBI:30413"/>
    </cofactor>
</comment>
<dbReference type="Gene3D" id="1.10.630.10">
    <property type="entry name" value="Cytochrome P450"/>
    <property type="match status" value="1"/>
</dbReference>
<sequence length="544" mass="62846">MSNAMNHFSGNLTRFPFTVVNPGYPWNLDQGRKYRPQSYVGLFRDGFDGWLPYCLVTLLIVAYELRRMIVVFRNRRPQNVKVIGMPSIFGNWLTSIRYCYASQEVHNKAYKEGKGEPYAIPTRRRYQVCVSSQKLVEEFSTASIHQVSLRHALWERAFPEQTIDGLSVDNIDKNGSLSQKVFRHQARLHLPSMQSLLQQRLDEGFASEIDSHKTKGEWMYISSSGALNRLVTKINNIIIVGDELAQNQQFFESIVKYIMAAGICEEVLQFTPKAIAPMVGWMIMRGTRIVQNVNKFLIPLAHERAKNRDSEDKSHKDTVEWIMKARPKASPEEVAQQTLAYVFGGAYQMPILLTFSLYNLCKHPEYLEQLREEIARSNGVHFNHENDEMPLLDSFLKETARMNPVTIFGMPRKIMHDYTFSDGTHVPADNWIVVPQQAQMKDPLNYANPEKFDGFRFVKDVGGQNPTSESRLSHPSWRFPFWGSVRQACPARFYVTDMTKLFLKDFIMNYDIKLSNENLPSSFAWGPIRVPHPRLAFLMKQRSH</sequence>
<keyword evidence="7" id="KW-1133">Transmembrane helix</keyword>
<evidence type="ECO:0000313" key="14">
    <source>
        <dbReference type="Proteomes" id="UP000824998"/>
    </source>
</evidence>
<accession>A0A9P8C833</accession>
<evidence type="ECO:0000256" key="8">
    <source>
        <dbReference type="ARBA" id="ARBA00023002"/>
    </source>
</evidence>
<evidence type="ECO:0000256" key="6">
    <source>
        <dbReference type="ARBA" id="ARBA00022723"/>
    </source>
</evidence>
<evidence type="ECO:0000256" key="11">
    <source>
        <dbReference type="ARBA" id="ARBA00023136"/>
    </source>
</evidence>
<keyword evidence="5" id="KW-0812">Transmembrane</keyword>
<proteinExistence type="inferred from homology"/>
<dbReference type="OrthoDB" id="1844152at2759"/>
<dbReference type="PANTHER" id="PTHR46206:SF5">
    <property type="entry name" value="P450, PUTATIVE (EUROFUNG)-RELATED"/>
    <property type="match status" value="1"/>
</dbReference>
<feature type="binding site" description="axial binding residue" evidence="12">
    <location>
        <position position="489"/>
    </location>
    <ligand>
        <name>heme</name>
        <dbReference type="ChEBI" id="CHEBI:30413"/>
    </ligand>
    <ligandPart>
        <name>Fe</name>
        <dbReference type="ChEBI" id="CHEBI:18248"/>
    </ligandPart>
</feature>
<evidence type="ECO:0000313" key="13">
    <source>
        <dbReference type="EMBL" id="KAG9237433.1"/>
    </source>
</evidence>
<dbReference type="CDD" id="cd11041">
    <property type="entry name" value="CYP503A1-like"/>
    <property type="match status" value="1"/>
</dbReference>
<evidence type="ECO:0000256" key="1">
    <source>
        <dbReference type="ARBA" id="ARBA00001971"/>
    </source>
</evidence>
<keyword evidence="10" id="KW-0503">Monooxygenase</keyword>
<dbReference type="SUPFAM" id="SSF48264">
    <property type="entry name" value="Cytochrome P450"/>
    <property type="match status" value="1"/>
</dbReference>
<keyword evidence="4 12" id="KW-0349">Heme</keyword>
<comment type="similarity">
    <text evidence="3">Belongs to the cytochrome P450 family.</text>
</comment>